<dbReference type="InterPro" id="IPR000843">
    <property type="entry name" value="HTH_LacI"/>
</dbReference>
<evidence type="ECO:0000256" key="3">
    <source>
        <dbReference type="ARBA" id="ARBA00023163"/>
    </source>
</evidence>
<dbReference type="PANTHER" id="PTHR30146">
    <property type="entry name" value="LACI-RELATED TRANSCRIPTIONAL REPRESSOR"/>
    <property type="match status" value="1"/>
</dbReference>
<dbReference type="PANTHER" id="PTHR30146:SF153">
    <property type="entry name" value="LACTOSE OPERON REPRESSOR"/>
    <property type="match status" value="1"/>
</dbReference>
<accession>A0A3A9ZR41</accession>
<dbReference type="PROSITE" id="PS00356">
    <property type="entry name" value="HTH_LACI_1"/>
    <property type="match status" value="1"/>
</dbReference>
<keyword evidence="2" id="KW-0238">DNA-binding</keyword>
<name>A0A3A9ZR41_9ACTN</name>
<dbReference type="CDD" id="cd06267">
    <property type="entry name" value="PBP1_LacI_sugar_binding-like"/>
    <property type="match status" value="1"/>
</dbReference>
<evidence type="ECO:0000313" key="6">
    <source>
        <dbReference type="Proteomes" id="UP000279968"/>
    </source>
</evidence>
<evidence type="ECO:0000256" key="2">
    <source>
        <dbReference type="ARBA" id="ARBA00023125"/>
    </source>
</evidence>
<dbReference type="OrthoDB" id="3227375at2"/>
<protein>
    <submittedName>
        <fullName evidence="5">LacI family transcriptional regulator</fullName>
    </submittedName>
</protein>
<evidence type="ECO:0000259" key="4">
    <source>
        <dbReference type="PROSITE" id="PS50932"/>
    </source>
</evidence>
<dbReference type="EMBL" id="RBAN01000009">
    <property type="protein sequence ID" value="RKN50036.1"/>
    <property type="molecule type" value="Genomic_DNA"/>
</dbReference>
<evidence type="ECO:0000256" key="1">
    <source>
        <dbReference type="ARBA" id="ARBA00023015"/>
    </source>
</evidence>
<dbReference type="Proteomes" id="UP000279968">
    <property type="component" value="Unassembled WGS sequence"/>
</dbReference>
<comment type="caution">
    <text evidence="5">The sequence shown here is derived from an EMBL/GenBank/DDBJ whole genome shotgun (WGS) entry which is preliminary data.</text>
</comment>
<dbReference type="SUPFAM" id="SSF47413">
    <property type="entry name" value="lambda repressor-like DNA-binding domains"/>
    <property type="match status" value="1"/>
</dbReference>
<dbReference type="Gene3D" id="1.10.260.40">
    <property type="entry name" value="lambda repressor-like DNA-binding domains"/>
    <property type="match status" value="1"/>
</dbReference>
<dbReference type="InterPro" id="IPR028082">
    <property type="entry name" value="Peripla_BP_I"/>
</dbReference>
<dbReference type="Pfam" id="PF13377">
    <property type="entry name" value="Peripla_BP_3"/>
    <property type="match status" value="1"/>
</dbReference>
<dbReference type="Gene3D" id="3.40.50.2300">
    <property type="match status" value="2"/>
</dbReference>
<dbReference type="Pfam" id="PF00356">
    <property type="entry name" value="LacI"/>
    <property type="match status" value="1"/>
</dbReference>
<gene>
    <name evidence="5" type="ORF">D7193_30975</name>
</gene>
<keyword evidence="6" id="KW-1185">Reference proteome</keyword>
<sequence>MTACRGPSIIVGVAFPQRVKMSDVARTAGVSVATVSKVVNGRYGVAQATVERVQQVIHQLGYEASLGAQSLRSHRTNVLGILVAEFEPFSTELLKGASREVTGTGYQLLAYSGGDGDTAIGWERRSLARLSGTLIDGAVIVTPTVVETKQGFHVVAVDPHTGPSGLPTVDSDNFAGAMLAADYLLSLGHRRIAHISGRPDLESARLREAGFRRAMADAGVTVDERLVRVGGFRIESAAATAAELLALPDRPTAIFAGNDLSAISTVDVARSMGLRVPDDLSVIGFDNVPESALVNPPLTTIAQPLQQMGAEALRLLIDLIGGVERDTHVRLPTELVVRASCAPCPPRQRRPLSAPAATGGA</sequence>
<dbReference type="CDD" id="cd01392">
    <property type="entry name" value="HTH_LacI"/>
    <property type="match status" value="1"/>
</dbReference>
<reference evidence="5 6" key="1">
    <citation type="journal article" date="2015" name="Int. J. Syst. Evol. Microbiol.">
        <title>Micromonospora costi sp. nov., isolated from a leaf of Costus speciosus.</title>
        <authorList>
            <person name="Thawai C."/>
        </authorList>
    </citation>
    <scope>NUCLEOTIDE SEQUENCE [LARGE SCALE GENOMIC DNA]</scope>
    <source>
        <strain evidence="5 6">CS1-12</strain>
    </source>
</reference>
<feature type="domain" description="HTH lacI-type" evidence="4">
    <location>
        <begin position="19"/>
        <end position="73"/>
    </location>
</feature>
<dbReference type="GO" id="GO:0003700">
    <property type="term" value="F:DNA-binding transcription factor activity"/>
    <property type="evidence" value="ECO:0007669"/>
    <property type="project" value="TreeGrafter"/>
</dbReference>
<dbReference type="InterPro" id="IPR046335">
    <property type="entry name" value="LacI/GalR-like_sensor"/>
</dbReference>
<proteinExistence type="predicted"/>
<dbReference type="SMART" id="SM00354">
    <property type="entry name" value="HTH_LACI"/>
    <property type="match status" value="1"/>
</dbReference>
<evidence type="ECO:0000313" key="5">
    <source>
        <dbReference type="EMBL" id="RKN50036.1"/>
    </source>
</evidence>
<dbReference type="PROSITE" id="PS50932">
    <property type="entry name" value="HTH_LACI_2"/>
    <property type="match status" value="1"/>
</dbReference>
<dbReference type="GO" id="GO:0000976">
    <property type="term" value="F:transcription cis-regulatory region binding"/>
    <property type="evidence" value="ECO:0007669"/>
    <property type="project" value="TreeGrafter"/>
</dbReference>
<dbReference type="SUPFAM" id="SSF53822">
    <property type="entry name" value="Periplasmic binding protein-like I"/>
    <property type="match status" value="1"/>
</dbReference>
<keyword evidence="1" id="KW-0805">Transcription regulation</keyword>
<keyword evidence="3" id="KW-0804">Transcription</keyword>
<organism evidence="5 6">
    <name type="scientific">Micromonospora costi</name>
    <dbReference type="NCBI Taxonomy" id="1530042"/>
    <lineage>
        <taxon>Bacteria</taxon>
        <taxon>Bacillati</taxon>
        <taxon>Actinomycetota</taxon>
        <taxon>Actinomycetes</taxon>
        <taxon>Micromonosporales</taxon>
        <taxon>Micromonosporaceae</taxon>
        <taxon>Micromonospora</taxon>
    </lineage>
</organism>
<dbReference type="InterPro" id="IPR010982">
    <property type="entry name" value="Lambda_DNA-bd_dom_sf"/>
</dbReference>
<dbReference type="AlphaFoldDB" id="A0A3A9ZR41"/>